<sequence length="454" mass="50502">MVFNWHSPSSTDSDTESVANTGYCPFFPGTVLSAPFSQARTDSDTRSGGMGEKAEKRKRKLGLNSDQLGRKAMTGPPASRKALAKNPKVKRDALVGSKNKKAVASGSGKDEPPATAKAGEVITPYLKIYTLAELKSATRNFRLDTMLGEDRFGRVFKGWVDERTLAPSEVGSGIPVAVKKSNLDGNQGLRQWQSEVKFLGKVSHPNLVRLLGYCWEDDHYLLVYEYMKRGSLENHLFRRKAGPLPWDVRLKIAIGAARGLEFLRTPENNVIYRDFKSSNILLDADYNAKLSDFGLAKQGPVGGNSYVTTRAIEMDGYAAPEYSATSKTEILSAGDFGSVTTMLFRRLRDYLAEHLYVKNNVYRFGVILLEMLTGLQALDNTRPSGQQNLVEWARPLLHNKRKLRKMMDPRLEGRYPLEAATQAAGLTLKCLDDEPKARPSMYKVLATLEHIDTI</sequence>
<dbReference type="InterPro" id="IPR000719">
    <property type="entry name" value="Prot_kinase_dom"/>
</dbReference>
<gene>
    <name evidence="10" type="ORF">ACJRO7_025402</name>
</gene>
<dbReference type="PANTHER" id="PTHR45621">
    <property type="entry name" value="OS01G0588500 PROTEIN-RELATED"/>
    <property type="match status" value="1"/>
</dbReference>
<dbReference type="EMBL" id="JBJKBG010000006">
    <property type="protein sequence ID" value="KAL3736448.1"/>
    <property type="molecule type" value="Genomic_DNA"/>
</dbReference>
<evidence type="ECO:0000313" key="10">
    <source>
        <dbReference type="EMBL" id="KAL3736448.1"/>
    </source>
</evidence>
<evidence type="ECO:0000256" key="6">
    <source>
        <dbReference type="ARBA" id="ARBA00022777"/>
    </source>
</evidence>
<dbReference type="FunFam" id="3.30.200.20:FF:000228">
    <property type="entry name" value="Serine/threonine-protein kinase BIK1"/>
    <property type="match status" value="1"/>
</dbReference>
<keyword evidence="4" id="KW-0808">Transferase</keyword>
<keyword evidence="6" id="KW-0418">Kinase</keyword>
<evidence type="ECO:0000259" key="9">
    <source>
        <dbReference type="PROSITE" id="PS50011"/>
    </source>
</evidence>
<dbReference type="InterPro" id="IPR001245">
    <property type="entry name" value="Ser-Thr/Tyr_kinase_cat_dom"/>
</dbReference>
<dbReference type="Gene3D" id="1.10.510.10">
    <property type="entry name" value="Transferase(Phosphotransferase) domain 1"/>
    <property type="match status" value="1"/>
</dbReference>
<comment type="subcellular location">
    <subcellularLocation>
        <location evidence="1">Cell membrane</location>
    </subcellularLocation>
</comment>
<evidence type="ECO:0000256" key="3">
    <source>
        <dbReference type="ARBA" id="ARBA00022475"/>
    </source>
</evidence>
<keyword evidence="11" id="KW-1185">Reference proteome</keyword>
<dbReference type="InterPro" id="IPR008271">
    <property type="entry name" value="Ser/Thr_kinase_AS"/>
</dbReference>
<evidence type="ECO:0000313" key="11">
    <source>
        <dbReference type="Proteomes" id="UP001634007"/>
    </source>
</evidence>
<comment type="caution">
    <text evidence="10">The sequence shown here is derived from an EMBL/GenBank/DDBJ whole genome shotgun (WGS) entry which is preliminary data.</text>
</comment>
<dbReference type="Gene3D" id="3.30.200.20">
    <property type="entry name" value="Phosphorylase Kinase, domain 1"/>
    <property type="match status" value="1"/>
</dbReference>
<feature type="region of interest" description="Disordered" evidence="8">
    <location>
        <begin position="35"/>
        <end position="115"/>
    </location>
</feature>
<dbReference type="GO" id="GO:0005886">
    <property type="term" value="C:plasma membrane"/>
    <property type="evidence" value="ECO:0007669"/>
    <property type="project" value="UniProtKB-SubCell"/>
</dbReference>
<organism evidence="10 11">
    <name type="scientific">Eucalyptus globulus</name>
    <name type="common">Tasmanian blue gum</name>
    <dbReference type="NCBI Taxonomy" id="34317"/>
    <lineage>
        <taxon>Eukaryota</taxon>
        <taxon>Viridiplantae</taxon>
        <taxon>Streptophyta</taxon>
        <taxon>Embryophyta</taxon>
        <taxon>Tracheophyta</taxon>
        <taxon>Spermatophyta</taxon>
        <taxon>Magnoliopsida</taxon>
        <taxon>eudicotyledons</taxon>
        <taxon>Gunneridae</taxon>
        <taxon>Pentapetalae</taxon>
        <taxon>rosids</taxon>
        <taxon>malvids</taxon>
        <taxon>Myrtales</taxon>
        <taxon>Myrtaceae</taxon>
        <taxon>Myrtoideae</taxon>
        <taxon>Eucalypteae</taxon>
        <taxon>Eucalyptus</taxon>
    </lineage>
</organism>
<evidence type="ECO:0000256" key="5">
    <source>
        <dbReference type="ARBA" id="ARBA00022741"/>
    </source>
</evidence>
<keyword evidence="3" id="KW-0472">Membrane</keyword>
<name>A0ABD3KE62_EUCGL</name>
<proteinExistence type="predicted"/>
<reference evidence="10 11" key="1">
    <citation type="submission" date="2024-11" db="EMBL/GenBank/DDBJ databases">
        <title>Chromosome-level genome assembly of Eucalyptus globulus Labill. provides insights into its genome evolution.</title>
        <authorList>
            <person name="Li X."/>
        </authorList>
    </citation>
    <scope>NUCLEOTIDE SEQUENCE [LARGE SCALE GENOMIC DNA]</scope>
    <source>
        <strain evidence="10">CL2024</strain>
        <tissue evidence="10">Fresh tender leaves</tissue>
    </source>
</reference>
<dbReference type="SUPFAM" id="SSF56112">
    <property type="entry name" value="Protein kinase-like (PK-like)"/>
    <property type="match status" value="1"/>
</dbReference>
<evidence type="ECO:0000256" key="7">
    <source>
        <dbReference type="ARBA" id="ARBA00022840"/>
    </source>
</evidence>
<dbReference type="InterPro" id="IPR011009">
    <property type="entry name" value="Kinase-like_dom_sf"/>
</dbReference>
<dbReference type="GO" id="GO:0004674">
    <property type="term" value="F:protein serine/threonine kinase activity"/>
    <property type="evidence" value="ECO:0007669"/>
    <property type="project" value="UniProtKB-EC"/>
</dbReference>
<evidence type="ECO:0000256" key="4">
    <source>
        <dbReference type="ARBA" id="ARBA00022679"/>
    </source>
</evidence>
<feature type="domain" description="Protein kinase" evidence="9">
    <location>
        <begin position="141"/>
        <end position="453"/>
    </location>
</feature>
<dbReference type="Proteomes" id="UP001634007">
    <property type="component" value="Unassembled WGS sequence"/>
</dbReference>
<dbReference type="PROSITE" id="PS50011">
    <property type="entry name" value="PROTEIN_KINASE_DOM"/>
    <property type="match status" value="1"/>
</dbReference>
<evidence type="ECO:0000256" key="8">
    <source>
        <dbReference type="SAM" id="MobiDB-lite"/>
    </source>
</evidence>
<evidence type="ECO:0000256" key="2">
    <source>
        <dbReference type="ARBA" id="ARBA00012513"/>
    </source>
</evidence>
<accession>A0ABD3KE62</accession>
<dbReference type="EC" id="2.7.11.1" evidence="2"/>
<keyword evidence="3" id="KW-1003">Cell membrane</keyword>
<dbReference type="AlphaFoldDB" id="A0ABD3KE62"/>
<dbReference type="PROSITE" id="PS00108">
    <property type="entry name" value="PROTEIN_KINASE_ST"/>
    <property type="match status" value="1"/>
</dbReference>
<dbReference type="Pfam" id="PF07714">
    <property type="entry name" value="PK_Tyr_Ser-Thr"/>
    <property type="match status" value="1"/>
</dbReference>
<dbReference type="InterPro" id="IPR050823">
    <property type="entry name" value="Plant_Ser_Thr_Prot_Kinase"/>
</dbReference>
<dbReference type="GO" id="GO:0005524">
    <property type="term" value="F:ATP binding"/>
    <property type="evidence" value="ECO:0007669"/>
    <property type="project" value="UniProtKB-KW"/>
</dbReference>
<keyword evidence="7" id="KW-0067">ATP-binding</keyword>
<evidence type="ECO:0000256" key="1">
    <source>
        <dbReference type="ARBA" id="ARBA00004236"/>
    </source>
</evidence>
<protein>
    <recommendedName>
        <fullName evidence="2">non-specific serine/threonine protein kinase</fullName>
        <ecNumber evidence="2">2.7.11.1</ecNumber>
    </recommendedName>
</protein>
<keyword evidence="5" id="KW-0547">Nucleotide-binding</keyword>